<organism evidence="2 3">
    <name type="scientific">Nonlabens mediterrranea</name>
    <dbReference type="NCBI Taxonomy" id="1419947"/>
    <lineage>
        <taxon>Bacteria</taxon>
        <taxon>Pseudomonadati</taxon>
        <taxon>Bacteroidota</taxon>
        <taxon>Flavobacteriia</taxon>
        <taxon>Flavobacteriales</taxon>
        <taxon>Flavobacteriaceae</taxon>
        <taxon>Nonlabens</taxon>
    </lineage>
</organism>
<name>A0ABS0A1B4_9FLAO</name>
<evidence type="ECO:0000256" key="1">
    <source>
        <dbReference type="SAM" id="MobiDB-lite"/>
    </source>
</evidence>
<sequence length="278" mass="30415">MIRIYRILLLILGIIISTVSCQKEEFQDNDNLSLTSPFKVTELGFNKNKLPKDISRFVEKNSRLLSQKSNVVADSVQDFYVNLDKVKYLEAVDSSFHSYTFLVNRLNKQNDIIENLVFSSDSLGGYSANLVKYDFKINNKVSITSKPININSQDYIKSFYLDCVTTVTYESFQDAMCDCEVIKILSTETDCTFVYYSDPDSGGGSGGNTGGSSGGGFGGGAWTGGGGGGTTVGTSPILPGPNDKCEEEKDNLNELTNHPDVKPEMEALEAYVDGNPTN</sequence>
<gene>
    <name evidence="2" type="ORF">FNJ87_02040</name>
</gene>
<proteinExistence type="predicted"/>
<dbReference type="PROSITE" id="PS51257">
    <property type="entry name" value="PROKAR_LIPOPROTEIN"/>
    <property type="match status" value="1"/>
</dbReference>
<comment type="caution">
    <text evidence="2">The sequence shown here is derived from an EMBL/GenBank/DDBJ whole genome shotgun (WGS) entry which is preliminary data.</text>
</comment>
<reference evidence="2 3" key="1">
    <citation type="submission" date="2020-11" db="EMBL/GenBank/DDBJ databases">
        <title>P. mediterranea TC4 genome.</title>
        <authorList>
            <person name="Molmeret M."/>
        </authorList>
    </citation>
    <scope>NUCLEOTIDE SEQUENCE [LARGE SCALE GENOMIC DNA]</scope>
    <source>
        <strain evidence="2 3">TC4</strain>
    </source>
</reference>
<feature type="compositionally biased region" description="Gly residues" evidence="1">
    <location>
        <begin position="202"/>
        <end position="231"/>
    </location>
</feature>
<keyword evidence="3" id="KW-1185">Reference proteome</keyword>
<protein>
    <recommendedName>
        <fullName evidence="4">Lipoprotein</fullName>
    </recommendedName>
</protein>
<dbReference type="Proteomes" id="UP001194729">
    <property type="component" value="Unassembled WGS sequence"/>
</dbReference>
<feature type="region of interest" description="Disordered" evidence="1">
    <location>
        <begin position="202"/>
        <end position="249"/>
    </location>
</feature>
<evidence type="ECO:0000313" key="3">
    <source>
        <dbReference type="Proteomes" id="UP001194729"/>
    </source>
</evidence>
<evidence type="ECO:0000313" key="2">
    <source>
        <dbReference type="EMBL" id="MBF4983166.1"/>
    </source>
</evidence>
<accession>A0ABS0A1B4</accession>
<evidence type="ECO:0008006" key="4">
    <source>
        <dbReference type="Google" id="ProtNLM"/>
    </source>
</evidence>
<dbReference type="EMBL" id="JADKYU010000103">
    <property type="protein sequence ID" value="MBF4983166.1"/>
    <property type="molecule type" value="Genomic_DNA"/>
</dbReference>